<evidence type="ECO:0000313" key="4">
    <source>
        <dbReference type="EMBL" id="RXG88689.1"/>
    </source>
</evidence>
<evidence type="ECO:0000256" key="2">
    <source>
        <dbReference type="ARBA" id="ARBA00023239"/>
    </source>
</evidence>
<dbReference type="PANTHER" id="PTHR12128:SF66">
    <property type="entry name" value="4-HYDROXY-2-OXOGLUTARATE ALDOLASE, MITOCHONDRIAL"/>
    <property type="match status" value="1"/>
</dbReference>
<organism evidence="4 7">
    <name type="scientific">Bradyrhizobium zhanjiangense</name>
    <dbReference type="NCBI Taxonomy" id="1325107"/>
    <lineage>
        <taxon>Bacteria</taxon>
        <taxon>Pseudomonadati</taxon>
        <taxon>Pseudomonadota</taxon>
        <taxon>Alphaproteobacteria</taxon>
        <taxon>Hyphomicrobiales</taxon>
        <taxon>Nitrobacteraceae</taxon>
        <taxon>Bradyrhizobium</taxon>
    </lineage>
</organism>
<dbReference type="SUPFAM" id="SSF51569">
    <property type="entry name" value="Aldolase"/>
    <property type="match status" value="1"/>
</dbReference>
<evidence type="ECO:0000313" key="6">
    <source>
        <dbReference type="Proteomes" id="UP000289946"/>
    </source>
</evidence>
<gene>
    <name evidence="4" type="ORF">EAS61_28815</name>
    <name evidence="5" type="ORF">EAS62_12635</name>
</gene>
<dbReference type="Proteomes" id="UP000289946">
    <property type="component" value="Unassembled WGS sequence"/>
</dbReference>
<evidence type="ECO:0000256" key="1">
    <source>
        <dbReference type="ARBA" id="ARBA00007592"/>
    </source>
</evidence>
<keyword evidence="2 3" id="KW-0456">Lyase</keyword>
<evidence type="ECO:0000313" key="5">
    <source>
        <dbReference type="EMBL" id="RXG96408.1"/>
    </source>
</evidence>
<dbReference type="EMBL" id="RKMK01000035">
    <property type="protein sequence ID" value="RXG88689.1"/>
    <property type="molecule type" value="Genomic_DNA"/>
</dbReference>
<evidence type="ECO:0000256" key="3">
    <source>
        <dbReference type="PIRNR" id="PIRNR001365"/>
    </source>
</evidence>
<name>A0A4Q0QDV0_9BRAD</name>
<dbReference type="PANTHER" id="PTHR12128">
    <property type="entry name" value="DIHYDRODIPICOLINATE SYNTHASE"/>
    <property type="match status" value="1"/>
</dbReference>
<comment type="caution">
    <text evidence="4">The sequence shown here is derived from an EMBL/GenBank/DDBJ whole genome shotgun (WGS) entry which is preliminary data.</text>
</comment>
<dbReference type="CDD" id="cd00408">
    <property type="entry name" value="DHDPS-like"/>
    <property type="match status" value="1"/>
</dbReference>
<sequence>MQIRFIMINRMNRFRERNGMAIGQDVPEIWAAIHTPFDASGAIDEAGVRRNVRHYIATGLAGVFCNGLIGEVWSLTLQERKRVIEVIADEAGGRLGISVVISGPSVEETIELGEHARRLGVSHAVLMVPTSGPRSPAQQFAYLHHLCVRLEMPIVIFNARTAAGSPLDPGVFTQLCSLPNLKLLKTTGNAAENAALRQAARNGVLVSDPLEENFFANMQAEGQPILYADPEPYLYQRGEFRPIAEYVALLAAGRTEEAERICASLAPQRIIFNKWIMDPLKRGHMPNAAVKHWCDLIGLAGGAVRSPVTPLSAAERRELEADLIACCAPGLLSAAERMSS</sequence>
<proteinExistence type="inferred from homology"/>
<dbReference type="Gene3D" id="3.20.20.70">
    <property type="entry name" value="Aldolase class I"/>
    <property type="match status" value="1"/>
</dbReference>
<dbReference type="Pfam" id="PF00701">
    <property type="entry name" value="DHDPS"/>
    <property type="match status" value="1"/>
</dbReference>
<protein>
    <submittedName>
        <fullName evidence="4">Dihydrodipicolinate synthase family protein</fullName>
    </submittedName>
</protein>
<dbReference type="SMART" id="SM01130">
    <property type="entry name" value="DHDPS"/>
    <property type="match status" value="1"/>
</dbReference>
<accession>A0A4Q0QDV0</accession>
<keyword evidence="6" id="KW-1185">Reference proteome</keyword>
<reference evidence="4 7" key="1">
    <citation type="submission" date="2018-11" db="EMBL/GenBank/DDBJ databases">
        <title>Bradyrhizobium sp. nov., isolated from effective nodules of peanut in China.</title>
        <authorList>
            <person name="Li Y."/>
        </authorList>
    </citation>
    <scope>NUCLEOTIDE SEQUENCE [LARGE SCALE GENOMIC DNA]</scope>
    <source>
        <strain evidence="4 7">CCBAU 51770</strain>
        <strain evidence="5 6">CCBAU 51781</strain>
    </source>
</reference>
<dbReference type="RefSeq" id="WP_128939499.1">
    <property type="nucleotide sequence ID" value="NZ_RDRA01000006.1"/>
</dbReference>
<dbReference type="Proteomes" id="UP000290174">
    <property type="component" value="Unassembled WGS sequence"/>
</dbReference>
<dbReference type="EMBL" id="RDRA01000006">
    <property type="protein sequence ID" value="RXG96408.1"/>
    <property type="molecule type" value="Genomic_DNA"/>
</dbReference>
<dbReference type="InterPro" id="IPR002220">
    <property type="entry name" value="DapA-like"/>
</dbReference>
<dbReference type="GO" id="GO:0008840">
    <property type="term" value="F:4-hydroxy-tetrahydrodipicolinate synthase activity"/>
    <property type="evidence" value="ECO:0007669"/>
    <property type="project" value="TreeGrafter"/>
</dbReference>
<comment type="similarity">
    <text evidence="1 3">Belongs to the DapA family.</text>
</comment>
<dbReference type="PIRSF" id="PIRSF001365">
    <property type="entry name" value="DHDPS"/>
    <property type="match status" value="1"/>
</dbReference>
<dbReference type="AlphaFoldDB" id="A0A4Q0QDV0"/>
<evidence type="ECO:0000313" key="7">
    <source>
        <dbReference type="Proteomes" id="UP000290174"/>
    </source>
</evidence>
<dbReference type="InterPro" id="IPR013785">
    <property type="entry name" value="Aldolase_TIM"/>
</dbReference>